<dbReference type="GO" id="GO:0015344">
    <property type="term" value="F:siderophore uptake transmembrane transporter activity"/>
    <property type="evidence" value="ECO:0007669"/>
    <property type="project" value="TreeGrafter"/>
</dbReference>
<feature type="signal peptide" evidence="8">
    <location>
        <begin position="1"/>
        <end position="27"/>
    </location>
</feature>
<dbReference type="Gene3D" id="2.170.130.10">
    <property type="entry name" value="TonB-dependent receptor, plug domain"/>
    <property type="match status" value="1"/>
</dbReference>
<proteinExistence type="inferred from homology"/>
<protein>
    <submittedName>
        <fullName evidence="10">Iron complex outermembrane receptor protein</fullName>
    </submittedName>
</protein>
<dbReference type="OrthoDB" id="9815954at2"/>
<keyword evidence="2 7" id="KW-0813">Transport</keyword>
<evidence type="ECO:0000256" key="4">
    <source>
        <dbReference type="ARBA" id="ARBA00022692"/>
    </source>
</evidence>
<evidence type="ECO:0000259" key="9">
    <source>
        <dbReference type="Pfam" id="PF07715"/>
    </source>
</evidence>
<feature type="domain" description="TonB-dependent receptor plug" evidence="9">
    <location>
        <begin position="59"/>
        <end position="166"/>
    </location>
</feature>
<dbReference type="InterPro" id="IPR039426">
    <property type="entry name" value="TonB-dep_rcpt-like"/>
</dbReference>
<evidence type="ECO:0000256" key="7">
    <source>
        <dbReference type="PROSITE-ProRule" id="PRU01360"/>
    </source>
</evidence>
<dbReference type="RefSeq" id="WP_114278060.1">
    <property type="nucleotide sequence ID" value="NZ_QPJY01000001.1"/>
</dbReference>
<evidence type="ECO:0000256" key="5">
    <source>
        <dbReference type="ARBA" id="ARBA00023136"/>
    </source>
</evidence>
<dbReference type="InterPro" id="IPR012910">
    <property type="entry name" value="Plug_dom"/>
</dbReference>
<dbReference type="PANTHER" id="PTHR30069:SF27">
    <property type="entry name" value="BLL4766 PROTEIN"/>
    <property type="match status" value="1"/>
</dbReference>
<evidence type="ECO:0000256" key="6">
    <source>
        <dbReference type="ARBA" id="ARBA00023237"/>
    </source>
</evidence>
<name>A0A369CGJ7_9GAMM</name>
<dbReference type="Proteomes" id="UP000252707">
    <property type="component" value="Unassembled WGS sequence"/>
</dbReference>
<comment type="similarity">
    <text evidence="7">Belongs to the TonB-dependent receptor family.</text>
</comment>
<evidence type="ECO:0000313" key="11">
    <source>
        <dbReference type="Proteomes" id="UP000252707"/>
    </source>
</evidence>
<evidence type="ECO:0000256" key="1">
    <source>
        <dbReference type="ARBA" id="ARBA00004571"/>
    </source>
</evidence>
<reference evidence="10 11" key="1">
    <citation type="submission" date="2018-07" db="EMBL/GenBank/DDBJ databases">
        <title>Genomic Encyclopedia of Type Strains, Phase IV (KMG-IV): sequencing the most valuable type-strain genomes for metagenomic binning, comparative biology and taxonomic classification.</title>
        <authorList>
            <person name="Goeker M."/>
        </authorList>
    </citation>
    <scope>NUCLEOTIDE SEQUENCE [LARGE SCALE GENOMIC DNA]</scope>
    <source>
        <strain evidence="10 11">DSM 26407</strain>
    </source>
</reference>
<accession>A0A369CGJ7</accession>
<dbReference type="GO" id="GO:0009279">
    <property type="term" value="C:cell outer membrane"/>
    <property type="evidence" value="ECO:0007669"/>
    <property type="project" value="UniProtKB-SubCell"/>
</dbReference>
<dbReference type="PROSITE" id="PS52016">
    <property type="entry name" value="TONB_DEPENDENT_REC_3"/>
    <property type="match status" value="1"/>
</dbReference>
<dbReference type="AlphaFoldDB" id="A0A369CGJ7"/>
<evidence type="ECO:0000256" key="8">
    <source>
        <dbReference type="SAM" id="SignalP"/>
    </source>
</evidence>
<keyword evidence="4 7" id="KW-0812">Transmembrane</keyword>
<keyword evidence="5 7" id="KW-0472">Membrane</keyword>
<feature type="chain" id="PRO_5016785280" evidence="8">
    <location>
        <begin position="28"/>
        <end position="645"/>
    </location>
</feature>
<evidence type="ECO:0000313" key="10">
    <source>
        <dbReference type="EMBL" id="RCX33192.1"/>
    </source>
</evidence>
<dbReference type="PANTHER" id="PTHR30069">
    <property type="entry name" value="TONB-DEPENDENT OUTER MEMBRANE RECEPTOR"/>
    <property type="match status" value="1"/>
</dbReference>
<organism evidence="10 11">
    <name type="scientific">Thioalbus denitrificans</name>
    <dbReference type="NCBI Taxonomy" id="547122"/>
    <lineage>
        <taxon>Bacteria</taxon>
        <taxon>Pseudomonadati</taxon>
        <taxon>Pseudomonadota</taxon>
        <taxon>Gammaproteobacteria</taxon>
        <taxon>Chromatiales</taxon>
        <taxon>Ectothiorhodospiraceae</taxon>
        <taxon>Thioalbus</taxon>
    </lineage>
</organism>
<dbReference type="EMBL" id="QPJY01000001">
    <property type="protein sequence ID" value="RCX33192.1"/>
    <property type="molecule type" value="Genomic_DNA"/>
</dbReference>
<keyword evidence="6 7" id="KW-0998">Cell outer membrane</keyword>
<comment type="caution">
    <text evidence="10">The sequence shown here is derived from an EMBL/GenBank/DDBJ whole genome shotgun (WGS) entry which is preliminary data.</text>
</comment>
<keyword evidence="8" id="KW-0732">Signal</keyword>
<keyword evidence="3 7" id="KW-1134">Transmembrane beta strand</keyword>
<dbReference type="InterPro" id="IPR037066">
    <property type="entry name" value="Plug_dom_sf"/>
</dbReference>
<gene>
    <name evidence="10" type="ORF">DFQ59_101491</name>
</gene>
<evidence type="ECO:0000256" key="3">
    <source>
        <dbReference type="ARBA" id="ARBA00022452"/>
    </source>
</evidence>
<keyword evidence="11" id="KW-1185">Reference proteome</keyword>
<dbReference type="Pfam" id="PF07715">
    <property type="entry name" value="Plug"/>
    <property type="match status" value="1"/>
</dbReference>
<evidence type="ECO:0000256" key="2">
    <source>
        <dbReference type="ARBA" id="ARBA00022448"/>
    </source>
</evidence>
<dbReference type="Gene3D" id="2.40.170.20">
    <property type="entry name" value="TonB-dependent receptor, beta-barrel domain"/>
    <property type="match status" value="1"/>
</dbReference>
<keyword evidence="10" id="KW-0675">Receptor</keyword>
<comment type="subcellular location">
    <subcellularLocation>
        <location evidence="1 7">Cell outer membrane</location>
        <topology evidence="1 7">Multi-pass membrane protein</topology>
    </subcellularLocation>
</comment>
<dbReference type="GO" id="GO:0044718">
    <property type="term" value="P:siderophore transmembrane transport"/>
    <property type="evidence" value="ECO:0007669"/>
    <property type="project" value="TreeGrafter"/>
</dbReference>
<dbReference type="InterPro" id="IPR036942">
    <property type="entry name" value="Beta-barrel_TonB_sf"/>
</dbReference>
<sequence length="645" mass="71121">MHAQRSAFLPGAATALLLILPAVPVQAGAERRALPTEQSFFDTLPTVLSASRLVQPLPETPATVTVIDRELIEASGARSVPELVRLAPGFQLSYVNGHTPVVNYHGLSGQYSRRMLVLVDDRAVYTPAFGGVPWSDLPLAIEEIERIEIIHGPNAVSYGANAFLGVISITTRTAAEEAGTHATLGSGSNGYRRALLRHAGSRGDLDYRFSAGYTRDNGLDSLEDGSRIHLLTGRADLRLGPDDRLRLQLGYNGGDREIPPATALQRTSARAVTSTFQQLRWERVLGREDELYLQLYHNHHRAEETARFDFDGQSLPFSLDISDERYDFEFQRSQHPLPGLRVAWGAGLRHDRVRSPAYFGTGKWLDSDLQRLFGSAEWSLGPGILLQGGLMVENDDLTGTHLSPRIALNARVAAGHTLRAAVSGAVRTPVLFEEALDYRIHIPPDLELPLGVSSGGLAPERILSREVGYVGEFRSLPLTVNLKLYHDRLEELVSYTSTLPLDYRNQDTATVTGTEAQITWRPDGDTRILLSYAYTDLDRSNVSGVPSYYRSAPLHTASLLALRRLTPRLSGSLAWYWHSPVPGDRFDAPYDDARQLDLRLAYGFGGRRRPGSLSLLARNLLDDSAETGGHKVFDTGWFLELNAAF</sequence>
<dbReference type="SUPFAM" id="SSF56935">
    <property type="entry name" value="Porins"/>
    <property type="match status" value="1"/>
</dbReference>